<evidence type="ECO:0000313" key="21">
    <source>
        <dbReference type="EMBL" id="EKD00111.1"/>
    </source>
</evidence>
<dbReference type="InterPro" id="IPR000477">
    <property type="entry name" value="RT_dom"/>
</dbReference>
<keyword evidence="13" id="KW-0695">RNA-directed DNA polymerase</keyword>
<feature type="compositionally biased region" description="Basic and acidic residues" evidence="17">
    <location>
        <begin position="34"/>
        <end position="45"/>
    </location>
</feature>
<keyword evidence="2" id="KW-0645">Protease</keyword>
<dbReference type="GO" id="GO:0006338">
    <property type="term" value="P:chromatin remodeling"/>
    <property type="evidence" value="ECO:0007669"/>
    <property type="project" value="UniProtKB-ARBA"/>
</dbReference>
<dbReference type="InterPro" id="IPR016197">
    <property type="entry name" value="Chromo-like_dom_sf"/>
</dbReference>
<evidence type="ECO:0000256" key="1">
    <source>
        <dbReference type="ARBA" id="ARBA00012493"/>
    </source>
</evidence>
<dbReference type="GO" id="GO:0005634">
    <property type="term" value="C:nucleus"/>
    <property type="evidence" value="ECO:0007669"/>
    <property type="project" value="UniProtKB-ARBA"/>
</dbReference>
<keyword evidence="5" id="KW-0540">Nuclease</keyword>
<evidence type="ECO:0000256" key="5">
    <source>
        <dbReference type="ARBA" id="ARBA00022722"/>
    </source>
</evidence>
<keyword evidence="12" id="KW-0229">DNA integration</keyword>
<dbReference type="InterPro" id="IPR041373">
    <property type="entry name" value="RT_RNaseH"/>
</dbReference>
<dbReference type="InterPro" id="IPR000953">
    <property type="entry name" value="Chromo/chromo_shadow_dom"/>
</dbReference>
<keyword evidence="10" id="KW-0460">Magnesium</keyword>
<dbReference type="HOGENOM" id="CLU_000384_38_3_1"/>
<dbReference type="Pfam" id="PF00385">
    <property type="entry name" value="Chromo"/>
    <property type="match status" value="1"/>
</dbReference>
<feature type="region of interest" description="Disordered" evidence="17">
    <location>
        <begin position="314"/>
        <end position="343"/>
    </location>
</feature>
<dbReference type="Pfam" id="PF00665">
    <property type="entry name" value="rve"/>
    <property type="match status" value="1"/>
</dbReference>
<dbReference type="GO" id="GO:0004519">
    <property type="term" value="F:endonuclease activity"/>
    <property type="evidence" value="ECO:0007669"/>
    <property type="project" value="UniProtKB-KW"/>
</dbReference>
<evidence type="ECO:0000256" key="17">
    <source>
        <dbReference type="SAM" id="MobiDB-lite"/>
    </source>
</evidence>
<dbReference type="Gene3D" id="2.40.70.10">
    <property type="entry name" value="Acid Proteases"/>
    <property type="match status" value="1"/>
</dbReference>
<dbReference type="FunFam" id="3.10.20.370:FF:000003">
    <property type="entry name" value="Transposon Tf2-6 polyprotein"/>
    <property type="match status" value="1"/>
</dbReference>
<dbReference type="CDD" id="cd09274">
    <property type="entry name" value="RNase_HI_RT_Ty3"/>
    <property type="match status" value="1"/>
</dbReference>
<dbReference type="PANTHER" id="PTHR37984:SF5">
    <property type="entry name" value="PROTEIN NYNRIN-LIKE"/>
    <property type="match status" value="1"/>
</dbReference>
<dbReference type="Gene3D" id="1.10.340.70">
    <property type="match status" value="1"/>
</dbReference>
<evidence type="ECO:0000256" key="14">
    <source>
        <dbReference type="ARBA" id="ARBA00022932"/>
    </source>
</evidence>
<dbReference type="Gene3D" id="2.40.50.40">
    <property type="match status" value="1"/>
</dbReference>
<dbReference type="PROSITE" id="PS50994">
    <property type="entry name" value="INTEGRASE"/>
    <property type="match status" value="1"/>
</dbReference>
<feature type="compositionally biased region" description="Low complexity" evidence="17">
    <location>
        <begin position="235"/>
        <end position="246"/>
    </location>
</feature>
<dbReference type="InterPro" id="IPR021109">
    <property type="entry name" value="Peptidase_aspartic_dom_sf"/>
</dbReference>
<dbReference type="Pfam" id="PF24626">
    <property type="entry name" value="SH3_Tf2-1"/>
    <property type="match status" value="1"/>
</dbReference>
<keyword evidence="8" id="KW-0255">Endonuclease</keyword>
<organism evidence="21 22">
    <name type="scientific">Trichosporon asahii var. asahii (strain CBS 8904)</name>
    <name type="common">Yeast</name>
    <dbReference type="NCBI Taxonomy" id="1220162"/>
    <lineage>
        <taxon>Eukaryota</taxon>
        <taxon>Fungi</taxon>
        <taxon>Dikarya</taxon>
        <taxon>Basidiomycota</taxon>
        <taxon>Agaricomycotina</taxon>
        <taxon>Tremellomycetes</taxon>
        <taxon>Trichosporonales</taxon>
        <taxon>Trichosporonaceae</taxon>
        <taxon>Trichosporon</taxon>
    </lineage>
</organism>
<feature type="domain" description="Integrase catalytic" evidence="20">
    <location>
        <begin position="1297"/>
        <end position="1456"/>
    </location>
</feature>
<dbReference type="FunFam" id="1.10.340.70:FF:000001">
    <property type="entry name" value="Retrovirus-related Pol polyprotein from transposon gypsy-like Protein"/>
    <property type="match status" value="1"/>
</dbReference>
<dbReference type="GO" id="GO:0003677">
    <property type="term" value="F:DNA binding"/>
    <property type="evidence" value="ECO:0007669"/>
    <property type="project" value="UniProtKB-KW"/>
</dbReference>
<evidence type="ECO:0000259" key="20">
    <source>
        <dbReference type="PROSITE" id="PS50994"/>
    </source>
</evidence>
<evidence type="ECO:0000259" key="18">
    <source>
        <dbReference type="PROSITE" id="PS50013"/>
    </source>
</evidence>
<keyword evidence="7" id="KW-0064">Aspartyl protease</keyword>
<evidence type="ECO:0000256" key="6">
    <source>
        <dbReference type="ARBA" id="ARBA00022723"/>
    </source>
</evidence>
<feature type="compositionally biased region" description="Polar residues" evidence="17">
    <location>
        <begin position="315"/>
        <end position="326"/>
    </location>
</feature>
<keyword evidence="16" id="KW-0233">DNA recombination</keyword>
<keyword evidence="22" id="KW-1185">Reference proteome</keyword>
<evidence type="ECO:0000256" key="2">
    <source>
        <dbReference type="ARBA" id="ARBA00022670"/>
    </source>
</evidence>
<dbReference type="OMA" id="CQHEPAN"/>
<dbReference type="PANTHER" id="PTHR37984">
    <property type="entry name" value="PROTEIN CBG26694"/>
    <property type="match status" value="1"/>
</dbReference>
<keyword evidence="11" id="KW-0694">RNA-binding</keyword>
<dbReference type="InterPro" id="IPR043128">
    <property type="entry name" value="Rev_trsase/Diguanyl_cyclase"/>
</dbReference>
<feature type="region of interest" description="Disordered" evidence="17">
    <location>
        <begin position="610"/>
        <end position="644"/>
    </location>
</feature>
<evidence type="ECO:0000256" key="13">
    <source>
        <dbReference type="ARBA" id="ARBA00022918"/>
    </source>
</evidence>
<keyword evidence="14" id="KW-0239">DNA-directed DNA polymerase</keyword>
<dbReference type="InterPro" id="IPR012337">
    <property type="entry name" value="RNaseH-like_sf"/>
</dbReference>
<keyword evidence="15" id="KW-0238">DNA-binding</keyword>
<dbReference type="InterPro" id="IPR023780">
    <property type="entry name" value="Chromo_domain"/>
</dbReference>
<dbReference type="InterPro" id="IPR056924">
    <property type="entry name" value="SH3_Tf2-1"/>
</dbReference>
<comment type="caution">
    <text evidence="21">The sequence shown here is derived from an EMBL/GenBank/DDBJ whole genome shotgun (WGS) entry which is preliminary data.</text>
</comment>
<dbReference type="PROSITE" id="PS50878">
    <property type="entry name" value="RT_POL"/>
    <property type="match status" value="1"/>
</dbReference>
<dbReference type="Pfam" id="PF17921">
    <property type="entry name" value="Integrase_H2C2"/>
    <property type="match status" value="1"/>
</dbReference>
<accession>K1VH30</accession>
<dbReference type="InterPro" id="IPR005162">
    <property type="entry name" value="Retrotrans_gag_dom"/>
</dbReference>
<protein>
    <recommendedName>
        <fullName evidence="1">RNA-directed DNA polymerase</fullName>
        <ecNumber evidence="1">2.7.7.49</ecNumber>
    </recommendedName>
</protein>
<evidence type="ECO:0000256" key="3">
    <source>
        <dbReference type="ARBA" id="ARBA00022679"/>
    </source>
</evidence>
<evidence type="ECO:0000256" key="4">
    <source>
        <dbReference type="ARBA" id="ARBA00022695"/>
    </source>
</evidence>
<dbReference type="Pfam" id="PF00078">
    <property type="entry name" value="RVT_1"/>
    <property type="match status" value="1"/>
</dbReference>
<dbReference type="InParanoid" id="K1VH30"/>
<feature type="region of interest" description="Disordered" evidence="17">
    <location>
        <begin position="28"/>
        <end position="66"/>
    </location>
</feature>
<evidence type="ECO:0000313" key="22">
    <source>
        <dbReference type="Proteomes" id="UP000006757"/>
    </source>
</evidence>
<feature type="domain" description="Chromo" evidence="18">
    <location>
        <begin position="1605"/>
        <end position="1662"/>
    </location>
</feature>
<keyword evidence="6" id="KW-0479">Metal-binding</keyword>
<feature type="compositionally biased region" description="Low complexity" evidence="17">
    <location>
        <begin position="616"/>
        <end position="625"/>
    </location>
</feature>
<dbReference type="Gene3D" id="3.30.70.270">
    <property type="match status" value="2"/>
</dbReference>
<evidence type="ECO:0000256" key="12">
    <source>
        <dbReference type="ARBA" id="ARBA00022908"/>
    </source>
</evidence>
<dbReference type="Pfam" id="PF17917">
    <property type="entry name" value="RT_RNaseH"/>
    <property type="match status" value="1"/>
</dbReference>
<dbReference type="InterPro" id="IPR001584">
    <property type="entry name" value="Integrase_cat-core"/>
</dbReference>
<dbReference type="InterPro" id="IPR043502">
    <property type="entry name" value="DNA/RNA_pol_sf"/>
</dbReference>
<dbReference type="PROSITE" id="PS50013">
    <property type="entry name" value="CHROMO_2"/>
    <property type="match status" value="1"/>
</dbReference>
<feature type="compositionally biased region" description="Polar residues" evidence="17">
    <location>
        <begin position="252"/>
        <end position="261"/>
    </location>
</feature>
<dbReference type="GO" id="GO:0003887">
    <property type="term" value="F:DNA-directed DNA polymerase activity"/>
    <property type="evidence" value="ECO:0007669"/>
    <property type="project" value="UniProtKB-KW"/>
</dbReference>
<evidence type="ECO:0000256" key="8">
    <source>
        <dbReference type="ARBA" id="ARBA00022759"/>
    </source>
</evidence>
<dbReference type="CDD" id="cd01647">
    <property type="entry name" value="RT_LTR"/>
    <property type="match status" value="1"/>
</dbReference>
<dbReference type="GO" id="GO:0046872">
    <property type="term" value="F:metal ion binding"/>
    <property type="evidence" value="ECO:0007669"/>
    <property type="project" value="UniProtKB-KW"/>
</dbReference>
<feature type="compositionally biased region" description="Low complexity" evidence="17">
    <location>
        <begin position="327"/>
        <end position="338"/>
    </location>
</feature>
<evidence type="ECO:0000256" key="11">
    <source>
        <dbReference type="ARBA" id="ARBA00022884"/>
    </source>
</evidence>
<dbReference type="InterPro" id="IPR041588">
    <property type="entry name" value="Integrase_H2C2"/>
</dbReference>
<dbReference type="STRING" id="1220162.K1VH30"/>
<dbReference type="InterPro" id="IPR050951">
    <property type="entry name" value="Retrovirus_Pol_polyprotein"/>
</dbReference>
<sequence>MTSTQRLQALEAQLEALIDKQNNIENENTALRSTIDDLRTQRESTDTSTTSTSGRHEPKVSSPEYFSGQRNKVTTFITQVRMVIGLQPSRFPTENSKVLYAGSFLCDTAFLWLQPYVASDHPPAWLNDFNLFCKELRSMFGDPDEVATAERQLYNLRQRGSASAYVADFTRFAAVVNWNDEALCAQFYRGLKDPIKDELARTDKPKDLKAYKETAVRIDTRLFERHNEKDRSVKTTSFTSTRPVTTGAPVRTTFTKSTSTFGPRFRSQSPEREHLAAVVSTIRGRISREEYDRRRKNNLCLYCGEKGHMVGQMPRGSTVQAQQPGKSLSLRSNSSQGSEGEHRTADYLGSVHGIRDNAIRKHITIPFHVQRPMGRRQTVFAPEHLHALVDSGATSNFIDIRFAHELRLKLQPVPHRDLILLDGAGQKSTIESEVTLCLNFENFGPHWVNCAVTSLHTFPIVLGLPWLKEHDPFVSWSLMTIMPSTWNKSKWPVLDRATALDLIGRNDTTRMVDETSQHATMGYETTTPDLGSDAEQGLLSSRAAASSKIGRAAANSMKRAASGEELLSKAKRNRTSNNLRINLRSDTGFEFTRFAPFLPPFDYVRHVDDVDDSDSDGTSTEIGTDTDSDKTYHASRSTSKGVSWSDDPELRLADFAMGALVSRTASWLCNSTEAEEEDDAMFVPPEYHEYLDVFSKVEADKLPPHRPFDHHITLQDGKTPPFGPIYSLSEKELGVLREYLDENLEKGFIVPSESPAAAPILFVKKKDGSLRLCVDYRGLNKITVKNRYPLPLIPELLDRLRKAKVFTKIDLRGAYNLLRIAEGDEWKTAFRTRYGLFEYKVMPFGLTNAPASFQHLMNHNFRDMLDDFVICFLDDIMVFSDTTEEHEHHVKQVLQRLREVGLYAKASKCEFNKDSVEFLGFIISDKGIGMDQKKVATILEWPKPCNLHDVRSFLGFCNFYRRFIKGYSTIAGPLIRLTRNDVPFQWTAKEQQAFDAMKGCFITAGFLSHYDPNQHLVLETDASDFAIAGVLSQKINDELRPIAFFSRKLSPAELNYEIHDKEMLAIVACFKEWRHYLEGAAHQITVYTDHRSLEYFTTSKQLNRRQARWSEFLSEFDFVIIYRPGLKGTKPDALTRRPDYHPLGKGCTLSTAANPQNHRALLRPGQYLASAMSFTSDIVLRLKNLMEKDSNSNTYHTKAQDPEDKDFAYDDNGLVTYQGRWYAPDDNELRLQLVKESHDHPTAGHPGQRKTLQNLQRNYWWPRMKEFVNSYVDTCHECKRAKARRHSPYGFLRPMPVPPYPWSSVSMDLIEGLPLSNGFDSILVIVDRLTKMAIFIPTTKTITAEEVARLFIKHVFAKHGVPQTIVSDRGSEFDSRFFRAFSEMLGIDLAMSTAYHPETDGQTERVNQVLEQYIRLYVNYKQDDWFWMLPIAEFTYNNTTHSATTVSPFFANKGYHPRSHFTPRDSSEVTMNSPDARIQVEGLADLHSHLKEQMRVAAESAKYFYDRHRSHAPHLRRNQKVWLDARNIKTTRPMQKLDHKYLGPFKIKKKISDEAYKLDLPKDMKARGLHDVFNIKLLEPYHKNKIPGRHQPPPPPVEIDGEEEYEVEAILDHKINKRYKDPNWYLIRWRGYDSNEDSWVQTEALENAQDILRDFWAKRQEH</sequence>
<proteinExistence type="predicted"/>
<gene>
    <name evidence="21" type="ORF">A1Q2_05590</name>
</gene>
<dbReference type="GO" id="GO:0003964">
    <property type="term" value="F:RNA-directed DNA polymerase activity"/>
    <property type="evidence" value="ECO:0007669"/>
    <property type="project" value="UniProtKB-KW"/>
</dbReference>
<dbReference type="CDD" id="cd00303">
    <property type="entry name" value="retropepsin_like"/>
    <property type="match status" value="1"/>
</dbReference>
<dbReference type="FunCoup" id="K1VH30">
    <property type="interactions" value="2"/>
</dbReference>
<name>K1VH30_TRIAC</name>
<dbReference type="GO" id="GO:0015074">
    <property type="term" value="P:DNA integration"/>
    <property type="evidence" value="ECO:0007669"/>
    <property type="project" value="UniProtKB-KW"/>
</dbReference>
<evidence type="ECO:0000256" key="16">
    <source>
        <dbReference type="ARBA" id="ARBA00023172"/>
    </source>
</evidence>
<dbReference type="Proteomes" id="UP000006757">
    <property type="component" value="Unassembled WGS sequence"/>
</dbReference>
<evidence type="ECO:0000256" key="15">
    <source>
        <dbReference type="ARBA" id="ARBA00023125"/>
    </source>
</evidence>
<evidence type="ECO:0000256" key="7">
    <source>
        <dbReference type="ARBA" id="ARBA00022750"/>
    </source>
</evidence>
<evidence type="ECO:0000256" key="10">
    <source>
        <dbReference type="ARBA" id="ARBA00022842"/>
    </source>
</evidence>
<dbReference type="GO" id="GO:0006508">
    <property type="term" value="P:proteolysis"/>
    <property type="evidence" value="ECO:0007669"/>
    <property type="project" value="UniProtKB-KW"/>
</dbReference>
<dbReference type="GO" id="GO:0004190">
    <property type="term" value="F:aspartic-type endopeptidase activity"/>
    <property type="evidence" value="ECO:0007669"/>
    <property type="project" value="UniProtKB-KW"/>
</dbReference>
<dbReference type="Gene3D" id="3.10.20.370">
    <property type="match status" value="1"/>
</dbReference>
<dbReference type="eggNOG" id="KOG0017">
    <property type="taxonomic scope" value="Eukaryota"/>
</dbReference>
<keyword evidence="4" id="KW-0548">Nucleotidyltransferase</keyword>
<dbReference type="GO" id="GO:0006310">
    <property type="term" value="P:DNA recombination"/>
    <property type="evidence" value="ECO:0007669"/>
    <property type="project" value="UniProtKB-KW"/>
</dbReference>
<dbReference type="FunFam" id="3.30.70.270:FF:000020">
    <property type="entry name" value="Transposon Tf2-6 polyprotein-like Protein"/>
    <property type="match status" value="1"/>
</dbReference>
<evidence type="ECO:0000256" key="9">
    <source>
        <dbReference type="ARBA" id="ARBA00022801"/>
    </source>
</evidence>
<keyword evidence="3" id="KW-0808">Transferase</keyword>
<dbReference type="SMART" id="SM00298">
    <property type="entry name" value="CHROMO"/>
    <property type="match status" value="1"/>
</dbReference>
<reference evidence="21 22" key="1">
    <citation type="journal article" date="2012" name="Eukaryot. Cell">
        <title>Genome sequence of the Trichosporon asahii environmental strain CBS 8904.</title>
        <authorList>
            <person name="Yang R.Y."/>
            <person name="Li H.T."/>
            <person name="Zhu H."/>
            <person name="Zhou G.P."/>
            <person name="Wang M."/>
            <person name="Wang L."/>
        </authorList>
    </citation>
    <scope>NUCLEOTIDE SEQUENCE [LARGE SCALE GENOMIC DNA]</scope>
    <source>
        <strain evidence="21 22">CBS 8904</strain>
    </source>
</reference>
<dbReference type="Gene3D" id="3.30.420.10">
    <property type="entry name" value="Ribonuclease H-like superfamily/Ribonuclease H"/>
    <property type="match status" value="1"/>
</dbReference>
<dbReference type="FunFam" id="3.30.420.10:FF:000032">
    <property type="entry name" value="Retrovirus-related Pol polyprotein from transposon 297-like Protein"/>
    <property type="match status" value="1"/>
</dbReference>
<dbReference type="SUPFAM" id="SSF53098">
    <property type="entry name" value="Ribonuclease H-like"/>
    <property type="match status" value="1"/>
</dbReference>
<feature type="domain" description="Reverse transcriptase" evidence="19">
    <location>
        <begin position="744"/>
        <end position="923"/>
    </location>
</feature>
<dbReference type="Pfam" id="PF03732">
    <property type="entry name" value="Retrotrans_gag"/>
    <property type="match status" value="1"/>
</dbReference>
<evidence type="ECO:0000259" key="19">
    <source>
        <dbReference type="PROSITE" id="PS50878"/>
    </source>
</evidence>
<dbReference type="EC" id="2.7.7.49" evidence="1"/>
<feature type="region of interest" description="Disordered" evidence="17">
    <location>
        <begin position="233"/>
        <end position="269"/>
    </location>
</feature>
<dbReference type="OrthoDB" id="3341476at2759"/>
<dbReference type="InterPro" id="IPR036397">
    <property type="entry name" value="RNaseH_sf"/>
</dbReference>
<dbReference type="GO" id="GO:0003723">
    <property type="term" value="F:RNA binding"/>
    <property type="evidence" value="ECO:0007669"/>
    <property type="project" value="UniProtKB-KW"/>
</dbReference>
<keyword evidence="9" id="KW-0378">Hydrolase</keyword>
<dbReference type="SUPFAM" id="SSF56672">
    <property type="entry name" value="DNA/RNA polymerases"/>
    <property type="match status" value="1"/>
</dbReference>
<dbReference type="Gene3D" id="3.10.10.10">
    <property type="entry name" value="HIV Type 1 Reverse Transcriptase, subunit A, domain 1"/>
    <property type="match status" value="1"/>
</dbReference>
<dbReference type="SUPFAM" id="SSF54160">
    <property type="entry name" value="Chromo domain-like"/>
    <property type="match status" value="1"/>
</dbReference>
<dbReference type="EMBL" id="AMBO01000349">
    <property type="protein sequence ID" value="EKD00111.1"/>
    <property type="molecule type" value="Genomic_DNA"/>
</dbReference>